<accession>A0RZ63</accession>
<gene>
    <name evidence="1" type="ordered locus">CENSYa_2027</name>
</gene>
<evidence type="ECO:0000313" key="1">
    <source>
        <dbReference type="EMBL" id="ABK78630.1"/>
    </source>
</evidence>
<dbReference type="AlphaFoldDB" id="A0RZ63"/>
<sequence length="191" mass="21851">MLVLGAEEIDLYDAFGMVLLAGGGEPIGRTALQKLIYFCCNSAANIENADFAPQYYGPYSAKLSVVMERMFSCGYIEQIMRHGIQYDVYHYKLMDNGARLANKAKSQHPEDYLKIGDIVKTCDDMVEPLAPKLSYVSKIHYISKKQKARTPDKISLHGMRYGWNMDIALVREHWPLFEKFNEKCQMNPITH</sequence>
<evidence type="ECO:0000313" key="2">
    <source>
        <dbReference type="Proteomes" id="UP000000758"/>
    </source>
</evidence>
<keyword evidence="2" id="KW-1185">Reference proteome</keyword>
<name>A0RZ63_CENSY</name>
<reference evidence="1 2" key="1">
    <citation type="journal article" date="2006" name="Proc. Natl. Acad. Sci. U.S.A.">
        <title>Genomic analysis of the uncultivated marine crenarchaeote Cenarchaeum symbiosum.</title>
        <authorList>
            <person name="Hallam S.J."/>
            <person name="Konstantinidis K.T."/>
            <person name="Putnam N."/>
            <person name="Schleper C."/>
            <person name="Watanabe Y."/>
            <person name="Sugahara J."/>
            <person name="Preston C."/>
            <person name="de la Torre J."/>
            <person name="Richardson P.M."/>
            <person name="DeLong E.F."/>
        </authorList>
    </citation>
    <scope>NUCLEOTIDE SEQUENCE [LARGE SCALE GENOMIC DNA]</scope>
    <source>
        <strain evidence="2">A</strain>
    </source>
</reference>
<dbReference type="KEGG" id="csy:CENSYa_2027"/>
<organism evidence="1 2">
    <name type="scientific">Cenarchaeum symbiosum (strain A)</name>
    <dbReference type="NCBI Taxonomy" id="414004"/>
    <lineage>
        <taxon>Archaea</taxon>
        <taxon>Nitrososphaerota</taxon>
        <taxon>Candidatus Cenarchaeales</taxon>
        <taxon>Candidatus Cenarchaeaceae</taxon>
        <taxon>Candidatus Cenarchaeum</taxon>
    </lineage>
</organism>
<protein>
    <submittedName>
        <fullName evidence="1">Uncharacterized protein</fullName>
    </submittedName>
</protein>
<dbReference type="EMBL" id="DP000238">
    <property type="protein sequence ID" value="ABK78630.1"/>
    <property type="molecule type" value="Genomic_DNA"/>
</dbReference>
<dbReference type="EnsemblBacteria" id="ABK78630">
    <property type="protein sequence ID" value="ABK78630"/>
    <property type="gene ID" value="CENSYa_2027"/>
</dbReference>
<proteinExistence type="predicted"/>
<dbReference type="STRING" id="414004.CENSYa_2027"/>
<dbReference type="Proteomes" id="UP000000758">
    <property type="component" value="Chromosome"/>
</dbReference>
<dbReference type="HOGENOM" id="CLU_1431588_0_0_2"/>